<reference evidence="1 2" key="1">
    <citation type="journal article" date="2018" name="Front. Microbiol.">
        <title>Jumbo Bacteriophages Are Represented Within an Increasing Diversity of Environmental Viruses Infecting the Emerging Phytopathogen, Dickeya solani.</title>
        <authorList>
            <person name="Day A.W."/>
            <person name="Ahn J."/>
            <person name="Salmond G.P.C."/>
        </authorList>
    </citation>
    <scope>NUCLEOTIDE SEQUENCE [LARGE SCALE GENOMIC DNA]</scope>
</reference>
<sequence>MSWIERGKPRNTYDRHKTYETERVQRRLDSVQKVVQSKVEQALQVDATDIVIFKKAKMGLTCSCNKTENDVLDNMAGGLKSLGRESDAMSAGIKIDTVSKGMFGGGRQAVSLDDIDDGMNAAMNAAMDAADLMGIDTGEEFDVKWDGGNVANCGICYRQGVVPGFVSTGFIYNIATHYHVKELEGYTLDQSTSPATFRQVRKDGYADFDQLIPKYFTQATYSVRLNETMLPAFPRPMLLVNGVEVELTAANLERWRGKHVTIRVRGIEAFSHVTMIFDLGVPPVKGNISEEANVLNYDQELTVGNITVVLPARSGAIEPEDILVLPFKNYVLKVMEAPKKRTAKNDQWEWVCTTRPIQRKEIAYNIFKGFKIR</sequence>
<organism evidence="1 2">
    <name type="scientific">Dickeya phage vB_DsoM_AD1</name>
    <dbReference type="NCBI Taxonomy" id="2283029"/>
    <lineage>
        <taxon>Viruses</taxon>
        <taxon>Duplodnaviria</taxon>
        <taxon>Heunggongvirae</taxon>
        <taxon>Uroviricota</taxon>
        <taxon>Caudoviricetes</taxon>
        <taxon>Alexandravirus</taxon>
        <taxon>Alexandravirus AD1</taxon>
    </lineage>
</organism>
<dbReference type="Proteomes" id="UP000262440">
    <property type="component" value="Segment"/>
</dbReference>
<evidence type="ECO:0000313" key="1">
    <source>
        <dbReference type="EMBL" id="AXG67260.1"/>
    </source>
</evidence>
<dbReference type="EMBL" id="MH460463">
    <property type="protein sequence ID" value="AXG67260.1"/>
    <property type="molecule type" value="Genomic_DNA"/>
</dbReference>
<gene>
    <name evidence="1" type="ORF">AD1_216</name>
</gene>
<accession>A0A384ZYC3</accession>
<keyword evidence="2" id="KW-1185">Reference proteome</keyword>
<evidence type="ECO:0000313" key="2">
    <source>
        <dbReference type="Proteomes" id="UP000262440"/>
    </source>
</evidence>
<name>A0A384ZYC3_9CAUD</name>
<proteinExistence type="predicted"/>
<protein>
    <submittedName>
        <fullName evidence="1">Uncharacterized protein</fullName>
    </submittedName>
</protein>